<dbReference type="InterPro" id="IPR013217">
    <property type="entry name" value="Methyltransf_12"/>
</dbReference>
<gene>
    <name evidence="2" type="ORF">ABVQ20_24610</name>
</gene>
<keyword evidence="3" id="KW-1185">Reference proteome</keyword>
<proteinExistence type="predicted"/>
<name>A0ABV2DJD7_9HYPH</name>
<keyword evidence="2" id="KW-0489">Methyltransferase</keyword>
<dbReference type="EC" id="2.1.-.-" evidence="2"/>
<dbReference type="RefSeq" id="WP_354462065.1">
    <property type="nucleotide sequence ID" value="NZ_JBEWSZ010000001.1"/>
</dbReference>
<protein>
    <submittedName>
        <fullName evidence="2">Class I SAM-dependent methyltransferase</fullName>
        <ecNumber evidence="2">2.1.-.-</ecNumber>
    </submittedName>
</protein>
<evidence type="ECO:0000259" key="1">
    <source>
        <dbReference type="Pfam" id="PF08242"/>
    </source>
</evidence>
<accession>A0ABV2DJD7</accession>
<dbReference type="InterPro" id="IPR029063">
    <property type="entry name" value="SAM-dependent_MTases_sf"/>
</dbReference>
<feature type="domain" description="Methyltransferase type 12" evidence="1">
    <location>
        <begin position="58"/>
        <end position="152"/>
    </location>
</feature>
<reference evidence="2 3" key="1">
    <citation type="submission" date="2024-06" db="EMBL/GenBank/DDBJ databases">
        <authorList>
            <person name="Kim D.-U."/>
        </authorList>
    </citation>
    <scope>NUCLEOTIDE SEQUENCE [LARGE SCALE GENOMIC DNA]</scope>
    <source>
        <strain evidence="2 3">KACC15460</strain>
    </source>
</reference>
<dbReference type="GO" id="GO:0032259">
    <property type="term" value="P:methylation"/>
    <property type="evidence" value="ECO:0007669"/>
    <property type="project" value="UniProtKB-KW"/>
</dbReference>
<keyword evidence="2" id="KW-0808">Transferase</keyword>
<evidence type="ECO:0000313" key="3">
    <source>
        <dbReference type="Proteomes" id="UP001548832"/>
    </source>
</evidence>
<dbReference type="Pfam" id="PF08242">
    <property type="entry name" value="Methyltransf_12"/>
    <property type="match status" value="1"/>
</dbReference>
<dbReference type="Proteomes" id="UP001548832">
    <property type="component" value="Unassembled WGS sequence"/>
</dbReference>
<comment type="caution">
    <text evidence="2">The sequence shown here is derived from an EMBL/GenBank/DDBJ whole genome shotgun (WGS) entry which is preliminary data.</text>
</comment>
<evidence type="ECO:0000313" key="2">
    <source>
        <dbReference type="EMBL" id="MET2830166.1"/>
    </source>
</evidence>
<sequence>MDTFFDANRLNWDDRAELHSTDATGSYRIAAVLGGGSALHALEAGEIGDLAGKDIVHLQCHIGLDTLSLKHLGAKSVTGLDFSPKAINAARAFAQKAGTEARFVEASVYDAVSALGQTYDMVFVTWGAINWLPDISAWARVVAALLRPGGKLYLLEGHPTMLQFEATEGRLDLEYGWRTPQTKPLVFDEAQTYTGDARSLPHTRIYEWIHPLSDIVNAILSAGLSLDFLNEHEVIVWKAFPFVVETGEGQFELPDGYPRIPMSFSIGATKRG</sequence>
<dbReference type="Gene3D" id="3.40.50.150">
    <property type="entry name" value="Vaccinia Virus protein VP39"/>
    <property type="match status" value="1"/>
</dbReference>
<organism evidence="2 3">
    <name type="scientific">Mesorhizobium shangrilense</name>
    <dbReference type="NCBI Taxonomy" id="460060"/>
    <lineage>
        <taxon>Bacteria</taxon>
        <taxon>Pseudomonadati</taxon>
        <taxon>Pseudomonadota</taxon>
        <taxon>Alphaproteobacteria</taxon>
        <taxon>Hyphomicrobiales</taxon>
        <taxon>Phyllobacteriaceae</taxon>
        <taxon>Mesorhizobium</taxon>
    </lineage>
</organism>
<dbReference type="SUPFAM" id="SSF53335">
    <property type="entry name" value="S-adenosyl-L-methionine-dependent methyltransferases"/>
    <property type="match status" value="1"/>
</dbReference>
<dbReference type="CDD" id="cd02440">
    <property type="entry name" value="AdoMet_MTases"/>
    <property type="match status" value="1"/>
</dbReference>
<dbReference type="EMBL" id="JBEWSZ010000001">
    <property type="protein sequence ID" value="MET2830166.1"/>
    <property type="molecule type" value="Genomic_DNA"/>
</dbReference>
<dbReference type="GO" id="GO:0008168">
    <property type="term" value="F:methyltransferase activity"/>
    <property type="evidence" value="ECO:0007669"/>
    <property type="project" value="UniProtKB-KW"/>
</dbReference>